<keyword evidence="4" id="KW-1185">Reference proteome</keyword>
<dbReference type="SUPFAM" id="SSF52540">
    <property type="entry name" value="P-loop containing nucleoside triphosphate hydrolases"/>
    <property type="match status" value="1"/>
</dbReference>
<evidence type="ECO:0000259" key="2">
    <source>
        <dbReference type="PROSITE" id="PS50125"/>
    </source>
</evidence>
<feature type="region of interest" description="Disordered" evidence="1">
    <location>
        <begin position="730"/>
        <end position="759"/>
    </location>
</feature>
<reference evidence="3" key="1">
    <citation type="submission" date="2021-12" db="EMBL/GenBank/DDBJ databases">
        <title>Prjna785345.</title>
        <authorList>
            <person name="Rujirawat T."/>
            <person name="Krajaejun T."/>
        </authorList>
    </citation>
    <scope>NUCLEOTIDE SEQUENCE</scope>
    <source>
        <strain evidence="3">Pi057C3</strain>
    </source>
</reference>
<feature type="compositionally biased region" description="Basic and acidic residues" evidence="1">
    <location>
        <begin position="135"/>
        <end position="148"/>
    </location>
</feature>
<dbReference type="GO" id="GO:0035556">
    <property type="term" value="P:intracellular signal transduction"/>
    <property type="evidence" value="ECO:0007669"/>
    <property type="project" value="InterPro"/>
</dbReference>
<dbReference type="InterPro" id="IPR027417">
    <property type="entry name" value="P-loop_NTPase"/>
</dbReference>
<accession>A0AAD5QFB9</accession>
<proteinExistence type="predicted"/>
<feature type="domain" description="Guanylate cyclase" evidence="2">
    <location>
        <begin position="481"/>
        <end position="522"/>
    </location>
</feature>
<dbReference type="InterPro" id="IPR025662">
    <property type="entry name" value="Sigma_54_int_dom_ATP-bd_1"/>
</dbReference>
<name>A0AAD5QFB9_PYTIN</name>
<feature type="region of interest" description="Disordered" evidence="1">
    <location>
        <begin position="129"/>
        <end position="169"/>
    </location>
</feature>
<organism evidence="3 4">
    <name type="scientific">Pythium insidiosum</name>
    <name type="common">Pythiosis disease agent</name>
    <dbReference type="NCBI Taxonomy" id="114742"/>
    <lineage>
        <taxon>Eukaryota</taxon>
        <taxon>Sar</taxon>
        <taxon>Stramenopiles</taxon>
        <taxon>Oomycota</taxon>
        <taxon>Peronosporomycetes</taxon>
        <taxon>Pythiales</taxon>
        <taxon>Pythiaceae</taxon>
        <taxon>Pythium</taxon>
    </lineage>
</organism>
<dbReference type="InterPro" id="IPR001054">
    <property type="entry name" value="A/G_cyclase"/>
</dbReference>
<evidence type="ECO:0000256" key="1">
    <source>
        <dbReference type="SAM" id="MobiDB-lite"/>
    </source>
</evidence>
<dbReference type="CDD" id="cd07302">
    <property type="entry name" value="CHD"/>
    <property type="match status" value="2"/>
</dbReference>
<dbReference type="PROSITE" id="PS00675">
    <property type="entry name" value="SIGMA54_INTERACT_1"/>
    <property type="match status" value="1"/>
</dbReference>
<dbReference type="Gene3D" id="3.30.70.1230">
    <property type="entry name" value="Nucleotide cyclase"/>
    <property type="match status" value="2"/>
</dbReference>
<dbReference type="InterPro" id="IPR029787">
    <property type="entry name" value="Nucleotide_cyclase"/>
</dbReference>
<dbReference type="SUPFAM" id="SSF55073">
    <property type="entry name" value="Nucleotide cyclase"/>
    <property type="match status" value="2"/>
</dbReference>
<dbReference type="PANTHER" id="PTHR47455:SF1">
    <property type="entry name" value="GUANYLATE CYCLASE DOMAIN-CONTAINING PROTEIN"/>
    <property type="match status" value="1"/>
</dbReference>
<evidence type="ECO:0000313" key="3">
    <source>
        <dbReference type="EMBL" id="KAJ0409841.1"/>
    </source>
</evidence>
<dbReference type="PROSITE" id="PS50125">
    <property type="entry name" value="GUANYLATE_CYCLASE_2"/>
    <property type="match status" value="1"/>
</dbReference>
<dbReference type="Proteomes" id="UP001209570">
    <property type="component" value="Unassembled WGS sequence"/>
</dbReference>
<feature type="compositionally biased region" description="Polar residues" evidence="1">
    <location>
        <begin position="152"/>
        <end position="166"/>
    </location>
</feature>
<comment type="caution">
    <text evidence="3">The sequence shown here is derived from an EMBL/GenBank/DDBJ whole genome shotgun (WGS) entry which is preliminary data.</text>
</comment>
<protein>
    <recommendedName>
        <fullName evidence="2">Guanylate cyclase domain-containing protein</fullName>
    </recommendedName>
</protein>
<dbReference type="PANTHER" id="PTHR47455">
    <property type="entry name" value="ADENYLYL CYCLASE BETA"/>
    <property type="match status" value="1"/>
</dbReference>
<sequence>MDPQTKELSVLVRHVPRLVISRFLLKPERPRGPESASFLAVVALFDISGFSSLGSKLSDDERDKIKATQTTSGLSKLDEQLDVVNDKATRVSLPIGLAAPSSGSSQSGAVLNHGDLLSRTASMRLGNLDASFTEQSDRSDATPRDLMRQRRQSAMASPTTGPSHANGTRGVSFISRAKPAAPQGIAVETLTTTLNKTLEPVIDVILQHGGDIIKFAGDALIVVWETEASRGETTVPGQLVYSTVRCALEALRVLHATSQRHGHTSILGMHVGIGVSRVTGNHVGGVLDRWEFYLSGDANRQMSLAEQDAGKGEVALSREAHSALRDVQTQLDFSLDVDETLRGNFIVHSISRSPHFAISPSPPVKPTVELIPFLRSYVPGAISSYLRKGLAINPTTRNVTTVFIKLDAVSSDATLSEHEQLVAVHRALCLIQESAYKVQGTLRQFLIDDKGAVAIVAVGLPPFYHENNALRGVKLACYLLDKGLRASIGVTTGNVFCGSVGSHARAEYAVVGDVINLAARLMSAAQTGEIYCDAFTRDDSKDSIQYNDAEEIPVKGKTTKVKVYRVQHQAQAKAKLDPTALLDTTYHLPYGSEYLVEAVPLFGSGSSRPDRRAHPHHRVLIITGESGTGKTMLLRYFQHHQTRCFMGAGDPVDSALEFHAWSGIIREMLNRTIKTHKTLLHIGGSSNKSISSAASSVVMARVGPTDADLRVRTRPDELIDNFLRLEAARESQNNNEDDECNNDNNNNNTHEVESDHSHSYTFQLPGTALDSVSPVGVSQTSSGRHSPRVAMEVSSMYERVPVIDYLVQRGRISRSMTPILNDLLPHEHLFPDSLDTLEKGEERTKALEMLIFSIVEALSRVKPILLIFDNAHWMDGMSWTLLLKVLDELPNVAALVATRAMHRMKRQPMYDALEQLSFVKKLEMRRFNYQVTSLFLCQHYHIAIMDTQVLDFVFARTDGNPAELIKLMDFMIESKFIAIERETGSIKILNDLDDLDMQVPQYTRAKVMSCIDLLDGLAQLAIKVISINPEPVDEKMLSGVLTLFLSTERDDSESELSSTRLKLPRSTSAHSIMHQVRVGLAECEKEAIVTMDDSNKLIFFNSEEMRLVVYDTMLPSQRETIHLLYCQWFKDVTRQARYAAAAAAAGRASVEQSTLSGGSIRIDDGPSGGGYHPQYAMLGYHLSRSGNPKAALEAYQKAAEHALEVKDLSFATDCMQSSFKILEDGPRASKLSELDYILVRSKIEFLRGAIAIEKSEWDMAIAHMSFIIRLCQRKGSVLRRYSSSIYHNESVRDSTRTGKTASLRLGSTASIVSATTNLGSQIRMAVTESTWYMETQERCMPKLFNFQHLMPWGYPATLLFRRNGSRRHSRSTFSRMTSNVGRVQPEETVTALNQVNFYRRKAEILIKKIYISKRKQEEMSREIQRLTQQSLKVKKKR</sequence>
<dbReference type="GO" id="GO:0009190">
    <property type="term" value="P:cyclic nucleotide biosynthetic process"/>
    <property type="evidence" value="ECO:0007669"/>
    <property type="project" value="InterPro"/>
</dbReference>
<evidence type="ECO:0000313" key="4">
    <source>
        <dbReference type="Proteomes" id="UP001209570"/>
    </source>
</evidence>
<dbReference type="EMBL" id="JAKCXM010000002">
    <property type="protein sequence ID" value="KAJ0409841.1"/>
    <property type="molecule type" value="Genomic_DNA"/>
</dbReference>
<gene>
    <name evidence="3" type="ORF">P43SY_005735</name>
</gene>
<dbReference type="Pfam" id="PF00211">
    <property type="entry name" value="Guanylate_cyc"/>
    <property type="match status" value="2"/>
</dbReference>